<keyword evidence="1" id="KW-1133">Transmembrane helix</keyword>
<name>A0AAE4Z6W1_9BACT</name>
<dbReference type="Proteomes" id="UP000702544">
    <property type="component" value="Unassembled WGS sequence"/>
</dbReference>
<evidence type="ECO:0008006" key="4">
    <source>
        <dbReference type="Google" id="ProtNLM"/>
    </source>
</evidence>
<dbReference type="InterPro" id="IPR051533">
    <property type="entry name" value="WaaL-like"/>
</dbReference>
<feature type="transmembrane region" description="Helical" evidence="1">
    <location>
        <begin position="132"/>
        <end position="150"/>
    </location>
</feature>
<dbReference type="AlphaFoldDB" id="A0AAE4Z6W1"/>
<dbReference type="EMBL" id="JAACAK010000014">
    <property type="protein sequence ID" value="NIR73827.1"/>
    <property type="molecule type" value="Genomic_DNA"/>
</dbReference>
<sequence length="445" mass="46768">MRRTTVIVAVIVAGLAIAGGASVALAGPVAVALLIGLSIAAGAFVQLRITLLAILPAMVLLPELPLAVPLRVEDLLMAPLTAAWLARLAITRSPWPRTPLDWPILAVVVVELAALLWGAYRGTAGLSFELYSAAFFLLKTIEVAFLYFITVDTVRTARDLRIFTAVFVASATALGVWGVIESGSRGGDVAITGPAGHGGYSLLGLTYVVLLAVLVSLSLTRREGRVKAMMVAAALPVFYSLLYTFSRQSYVGAAAALAALLWFRRRVLLVPAMLAMLALPFVVPQAVEERATSIVTNAPDPATGSRPYGTRMRALRARLPEVLEQRPLLGFGPAALPPGFLDNQYLLVLYYTGLIGLAAFLWLLVAAGLTAYRAYAATTGTGRGLALAWMAATLGLALAGLAGSPFVAVRVRQIYWFLAALAVAALKLGHGRSGAVAEVAAGVEP</sequence>
<feature type="transmembrane region" description="Helical" evidence="1">
    <location>
        <begin position="348"/>
        <end position="372"/>
    </location>
</feature>
<evidence type="ECO:0000313" key="3">
    <source>
        <dbReference type="Proteomes" id="UP000702544"/>
    </source>
</evidence>
<reference evidence="2 3" key="1">
    <citation type="submission" date="2020-01" db="EMBL/GenBank/DDBJ databases">
        <title>Genomes assembled from Gulf of Kutch pelagic sediment metagenomes.</title>
        <authorList>
            <person name="Chandrashekar M."/>
            <person name="Mahajan M.S."/>
            <person name="Dave K.J."/>
            <person name="Vatsa P."/>
            <person name="Nathani N.M."/>
        </authorList>
    </citation>
    <scope>NUCLEOTIDE SEQUENCE [LARGE SCALE GENOMIC DNA]</scope>
    <source>
        <strain evidence="2">KS3-K002</strain>
    </source>
</reference>
<gene>
    <name evidence="2" type="ORF">GWO12_01740</name>
</gene>
<feature type="transmembrane region" description="Helical" evidence="1">
    <location>
        <begin position="384"/>
        <end position="407"/>
    </location>
</feature>
<dbReference type="PANTHER" id="PTHR37422:SF13">
    <property type="entry name" value="LIPOPOLYSACCHARIDE BIOSYNTHESIS PROTEIN PA4999-RELATED"/>
    <property type="match status" value="1"/>
</dbReference>
<keyword evidence="1" id="KW-0812">Transmembrane</keyword>
<evidence type="ECO:0000256" key="1">
    <source>
        <dbReference type="SAM" id="Phobius"/>
    </source>
</evidence>
<evidence type="ECO:0000313" key="2">
    <source>
        <dbReference type="EMBL" id="NIR73827.1"/>
    </source>
</evidence>
<comment type="caution">
    <text evidence="2">The sequence shown here is derived from an EMBL/GenBank/DDBJ whole genome shotgun (WGS) entry which is preliminary data.</text>
</comment>
<protein>
    <recommendedName>
        <fullName evidence="4">O-antigen ligase-like membrane protein</fullName>
    </recommendedName>
</protein>
<keyword evidence="1" id="KW-0472">Membrane</keyword>
<feature type="transmembrane region" description="Helical" evidence="1">
    <location>
        <begin position="102"/>
        <end position="120"/>
    </location>
</feature>
<feature type="transmembrane region" description="Helical" evidence="1">
    <location>
        <begin position="268"/>
        <end position="287"/>
    </location>
</feature>
<dbReference type="PANTHER" id="PTHR37422">
    <property type="entry name" value="TEICHURONIC ACID BIOSYNTHESIS PROTEIN TUAE"/>
    <property type="match status" value="1"/>
</dbReference>
<feature type="transmembrane region" description="Helical" evidence="1">
    <location>
        <begin position="226"/>
        <end position="242"/>
    </location>
</feature>
<feature type="transmembrane region" description="Helical" evidence="1">
    <location>
        <begin position="162"/>
        <end position="180"/>
    </location>
</feature>
<feature type="transmembrane region" description="Helical" evidence="1">
    <location>
        <begin position="413"/>
        <end position="429"/>
    </location>
</feature>
<accession>A0AAE4Z6W1</accession>
<feature type="transmembrane region" description="Helical" evidence="1">
    <location>
        <begin position="200"/>
        <end position="219"/>
    </location>
</feature>
<organism evidence="2 3">
    <name type="scientific">Candidatus Kutchimonas denitrificans</name>
    <dbReference type="NCBI Taxonomy" id="3056748"/>
    <lineage>
        <taxon>Bacteria</taxon>
        <taxon>Pseudomonadati</taxon>
        <taxon>Gemmatimonadota</taxon>
        <taxon>Gemmatimonadia</taxon>
        <taxon>Candidatus Palauibacterales</taxon>
        <taxon>Candidatus Palauibacteraceae</taxon>
        <taxon>Candidatus Kutchimonas</taxon>
    </lineage>
</organism>
<feature type="transmembrane region" description="Helical" evidence="1">
    <location>
        <begin position="36"/>
        <end position="61"/>
    </location>
</feature>
<proteinExistence type="predicted"/>